<dbReference type="Gene3D" id="2.40.50.140">
    <property type="entry name" value="Nucleic acid-binding proteins"/>
    <property type="match status" value="2"/>
</dbReference>
<name>A0AAW4P8U1_9EURY</name>
<keyword evidence="4" id="KW-1185">Reference proteome</keyword>
<evidence type="ECO:0000259" key="2">
    <source>
        <dbReference type="PROSITE" id="PS50126"/>
    </source>
</evidence>
<dbReference type="PROSITE" id="PS50126">
    <property type="entry name" value="S1"/>
    <property type="match status" value="1"/>
</dbReference>
<gene>
    <name evidence="3" type="ORF">EGH23_05550</name>
</gene>
<evidence type="ECO:0000256" key="1">
    <source>
        <dbReference type="SAM" id="MobiDB-lite"/>
    </source>
</evidence>
<dbReference type="InterPro" id="IPR003029">
    <property type="entry name" value="S1_domain"/>
</dbReference>
<feature type="compositionally biased region" description="Low complexity" evidence="1">
    <location>
        <begin position="197"/>
        <end position="223"/>
    </location>
</feature>
<feature type="compositionally biased region" description="Low complexity" evidence="1">
    <location>
        <begin position="137"/>
        <end position="146"/>
    </location>
</feature>
<reference evidence="3 4" key="1">
    <citation type="submission" date="2021-06" db="EMBL/GenBank/DDBJ databases">
        <title>Halomicroarcula sp. a new haloarchaeum isolated from saline soil.</title>
        <authorList>
            <person name="Duran-Viseras A."/>
            <person name="Sanchez-Porro C."/>
            <person name="Ventosa A."/>
        </authorList>
    </citation>
    <scope>NUCLEOTIDE SEQUENCE [LARGE SCALE GENOMIC DNA]</scope>
    <source>
        <strain evidence="3 4">F27</strain>
    </source>
</reference>
<dbReference type="InterPro" id="IPR012340">
    <property type="entry name" value="NA-bd_OB-fold"/>
</dbReference>
<dbReference type="Pfam" id="PF01336">
    <property type="entry name" value="tRNA_anti-codon"/>
    <property type="match status" value="1"/>
</dbReference>
<feature type="region of interest" description="Disordered" evidence="1">
    <location>
        <begin position="129"/>
        <end position="255"/>
    </location>
</feature>
<dbReference type="SUPFAM" id="SSF50249">
    <property type="entry name" value="Nucleic acid-binding proteins"/>
    <property type="match status" value="2"/>
</dbReference>
<dbReference type="GO" id="GO:0003676">
    <property type="term" value="F:nucleic acid binding"/>
    <property type="evidence" value="ECO:0007669"/>
    <property type="project" value="InterPro"/>
</dbReference>
<proteinExistence type="predicted"/>
<accession>A0AAW4P8U1</accession>
<comment type="caution">
    <text evidence="3">The sequence shown here is derived from an EMBL/GenBank/DDBJ whole genome shotgun (WGS) entry which is preliminary data.</text>
</comment>
<evidence type="ECO:0000313" key="3">
    <source>
        <dbReference type="EMBL" id="MBX0294347.1"/>
    </source>
</evidence>
<sequence>MGSCIICGTSVEGRICDLHEEDALFVFRGNSADQLSVDRYYRGTVDGFAEFGVFVDIGDSVTGLLHRSELDRRLDSLDWDSGDEVYVQVKNVRDNGNIDLGWSIRQSEREFRGVLVDDPEVGHSTLLEEEEADEAEAGAADSGNGSARDEATERNDEADRTGDSGETAEVAETESDAEAVSQSSDAERVDGAGSVGSTESGADDAATTETDASQNGGSAAVVEEQTEEAAADSTDAAATDAETADTESADAEPKTVAVGALSEHVGEDVRLEGEVVGIRQTSGPTVFELSDETGTVDCAAFVEAGVRAYPDVEEGDFARFDGEVRRRRGEIQVETEDLSVLEDAERDEVEQRLADALDDEARPDSVDPLADDPAIDALSEDLVEAATEIRKAVLTDRPVIVRHANTADGYLAGSALERATLPLVTDQHRRTDAQYHYFDRRPLEGGVYDMDDATKDTSTMLDNRARHDEQLPLFVFVAAGGTRESLDGFDLLNVYGAPTVLVDDIDVDGAVTDAVDAAVSPSLADAPETTATALAANVAAHVNDDVREDLRHLPAVSFWESVPESYHEAASEAGYDDEAVAQLREAVALEAHYQSYEDKRELITDLVFGDDEDDVGGLAGHIAEQFRERVDDEVSTAKANLDYRSVGDANIAVLDTDAYSHQYEFPPEALLLDELHRDVRDEADAVVGIAKDTLYVRTDADVDIHELAGTVAEDAPEGGVAPRSVREGSIRYLAGERDAVLDALLSALGDEL</sequence>
<feature type="compositionally biased region" description="Low complexity" evidence="1">
    <location>
        <begin position="231"/>
        <end position="241"/>
    </location>
</feature>
<dbReference type="CDD" id="cd04487">
    <property type="entry name" value="RecJ_OBF2_like"/>
    <property type="match status" value="1"/>
</dbReference>
<evidence type="ECO:0000313" key="4">
    <source>
        <dbReference type="Proteomes" id="UP001430455"/>
    </source>
</evidence>
<dbReference type="SMART" id="SM00316">
    <property type="entry name" value="S1"/>
    <property type="match status" value="1"/>
</dbReference>
<dbReference type="InterPro" id="IPR004365">
    <property type="entry name" value="NA-bd_OB_tRNA"/>
</dbReference>
<dbReference type="RefSeq" id="WP_220579007.1">
    <property type="nucleotide sequence ID" value="NZ_RKLT01000001.1"/>
</dbReference>
<organism evidence="3 4">
    <name type="scientific">Haloarcula nitratireducens</name>
    <dbReference type="NCBI Taxonomy" id="2487749"/>
    <lineage>
        <taxon>Archaea</taxon>
        <taxon>Methanobacteriati</taxon>
        <taxon>Methanobacteriota</taxon>
        <taxon>Stenosarchaea group</taxon>
        <taxon>Halobacteria</taxon>
        <taxon>Halobacteriales</taxon>
        <taxon>Haloarculaceae</taxon>
        <taxon>Haloarcula</taxon>
    </lineage>
</organism>
<feature type="compositionally biased region" description="Basic and acidic residues" evidence="1">
    <location>
        <begin position="147"/>
        <end position="163"/>
    </location>
</feature>
<protein>
    <submittedName>
        <fullName evidence="3">S1 RNA-binding domain-containing protein</fullName>
    </submittedName>
</protein>
<dbReference type="AlphaFoldDB" id="A0AAW4P8U1"/>
<dbReference type="Proteomes" id="UP001430455">
    <property type="component" value="Unassembled WGS sequence"/>
</dbReference>
<dbReference type="EMBL" id="RKLT01000001">
    <property type="protein sequence ID" value="MBX0294347.1"/>
    <property type="molecule type" value="Genomic_DNA"/>
</dbReference>
<dbReference type="Pfam" id="PF00575">
    <property type="entry name" value="S1"/>
    <property type="match status" value="1"/>
</dbReference>
<feature type="domain" description="S1 motif" evidence="2">
    <location>
        <begin position="38"/>
        <end position="105"/>
    </location>
</feature>